<dbReference type="GO" id="GO:0004222">
    <property type="term" value="F:metalloendopeptidase activity"/>
    <property type="evidence" value="ECO:0007669"/>
    <property type="project" value="UniProtKB-UniRule"/>
</dbReference>
<dbReference type="SMART" id="SM00235">
    <property type="entry name" value="ZnMc"/>
    <property type="match status" value="1"/>
</dbReference>
<keyword evidence="11" id="KW-1185">Reference proteome</keyword>
<feature type="binding site" evidence="7">
    <location>
        <position position="221"/>
    </location>
    <ligand>
        <name>Zn(2+)</name>
        <dbReference type="ChEBI" id="CHEBI:29105"/>
        <note>catalytic</note>
    </ligand>
</feature>
<keyword evidence="7 8" id="KW-0378">Hydrolase</keyword>
<dbReference type="InterPro" id="IPR034035">
    <property type="entry name" value="Astacin-like_dom"/>
</dbReference>
<keyword evidence="2 6" id="KW-0964">Secreted</keyword>
<evidence type="ECO:0000259" key="9">
    <source>
        <dbReference type="PROSITE" id="PS51864"/>
    </source>
</evidence>
<keyword evidence="7 8" id="KW-0479">Metal-binding</keyword>
<dbReference type="Proteomes" id="UP000271162">
    <property type="component" value="Unassembled WGS sequence"/>
</dbReference>
<comment type="caution">
    <text evidence="7">Lacks conserved residue(s) required for the propagation of feature annotation.</text>
</comment>
<keyword evidence="5" id="KW-0325">Glycoprotein</keyword>
<dbReference type="InterPro" id="IPR006026">
    <property type="entry name" value="Peptidase_Metallo"/>
</dbReference>
<keyword evidence="7 8" id="KW-0482">Metalloprotease</keyword>
<dbReference type="CDD" id="cd04280">
    <property type="entry name" value="ZnMc_astacin_like"/>
    <property type="match status" value="1"/>
</dbReference>
<dbReference type="Gene3D" id="3.40.390.10">
    <property type="entry name" value="Collagenase (Catalytic Domain)"/>
    <property type="match status" value="1"/>
</dbReference>
<dbReference type="PROSITE" id="PS51864">
    <property type="entry name" value="ASTACIN"/>
    <property type="match status" value="1"/>
</dbReference>
<dbReference type="InterPro" id="IPR017050">
    <property type="entry name" value="Metallopeptidase_nem"/>
</dbReference>
<evidence type="ECO:0000256" key="2">
    <source>
        <dbReference type="ARBA" id="ARBA00022525"/>
    </source>
</evidence>
<dbReference type="WBParaSite" id="NBR_0001338901-mRNA-1">
    <property type="protein sequence ID" value="NBR_0001338901-mRNA-1"/>
    <property type="gene ID" value="NBR_0001338901"/>
</dbReference>
<evidence type="ECO:0000256" key="4">
    <source>
        <dbReference type="ARBA" id="ARBA00023157"/>
    </source>
</evidence>
<feature type="chain" id="PRO_5043073266" description="Zinc metalloproteinase" evidence="6 8">
    <location>
        <begin position="23"/>
        <end position="431"/>
    </location>
</feature>
<proteinExistence type="predicted"/>
<evidence type="ECO:0000313" key="12">
    <source>
        <dbReference type="WBParaSite" id="NBR_0001338901-mRNA-1"/>
    </source>
</evidence>
<evidence type="ECO:0000256" key="7">
    <source>
        <dbReference type="PROSITE-ProRule" id="PRU01211"/>
    </source>
</evidence>
<feature type="binding site" evidence="7">
    <location>
        <position position="231"/>
    </location>
    <ligand>
        <name>Zn(2+)</name>
        <dbReference type="ChEBI" id="CHEBI:29105"/>
        <note>catalytic</note>
    </ligand>
</feature>
<reference evidence="12" key="1">
    <citation type="submission" date="2017-02" db="UniProtKB">
        <authorList>
            <consortium name="WormBaseParasite"/>
        </authorList>
    </citation>
    <scope>IDENTIFICATION</scope>
</reference>
<evidence type="ECO:0000256" key="3">
    <source>
        <dbReference type="ARBA" id="ARBA00022729"/>
    </source>
</evidence>
<dbReference type="SUPFAM" id="SSF55486">
    <property type="entry name" value="Metalloproteases ('zincins'), catalytic domain"/>
    <property type="match status" value="1"/>
</dbReference>
<feature type="active site" evidence="7">
    <location>
        <position position="222"/>
    </location>
</feature>
<evidence type="ECO:0000256" key="6">
    <source>
        <dbReference type="PIRNR" id="PIRNR036365"/>
    </source>
</evidence>
<evidence type="ECO:0000256" key="1">
    <source>
        <dbReference type="ARBA" id="ARBA00004613"/>
    </source>
</evidence>
<reference evidence="10 11" key="2">
    <citation type="submission" date="2018-11" db="EMBL/GenBank/DDBJ databases">
        <authorList>
            <consortium name="Pathogen Informatics"/>
        </authorList>
    </citation>
    <scope>NUCLEOTIDE SEQUENCE [LARGE SCALE GENOMIC DNA]</scope>
</reference>
<sequence>MNPANLLGCFLLLGGCADVALSLTAQARQSLQQSHKGIDLESRRQRLRNLGGALLGNNVTTTKSAVPDSQVEATNAIIETSNLEDPGIPEINQKEGVAEYLFNGDIILSEEQLAAMEKETSATDASARKKRQVAIGAGKWTNNKVYFSFDPSISDKFKALTRLAHKKISAQTCIDFVEDATAANRILVFAGYGCYSALGMNGGVQELSLGSWCGDIGLIAHEFLHALGIHHMHNRSDRDDYLTVDLTNVEPDYVGQFSKVTAAETVNYTPYDYGSVMHYAANVFTTKGNALIARQARYPYTLGTRILSFFDYKMINDHYKCNDCPILEDVNMPNSPIHNYLAVLPQAAAILAPAGKRPQVKVTAFTNVMCTVGCRRNSIEPKMFTDKRVVSPRMCCSGHLNQALTSQLNTMPIVAYNRQGMSSFTFQYRFV</sequence>
<dbReference type="GO" id="GO:0006508">
    <property type="term" value="P:proteolysis"/>
    <property type="evidence" value="ECO:0007669"/>
    <property type="project" value="UniProtKB-KW"/>
</dbReference>
<organism evidence="12">
    <name type="scientific">Nippostrongylus brasiliensis</name>
    <name type="common">Rat hookworm</name>
    <dbReference type="NCBI Taxonomy" id="27835"/>
    <lineage>
        <taxon>Eukaryota</taxon>
        <taxon>Metazoa</taxon>
        <taxon>Ecdysozoa</taxon>
        <taxon>Nematoda</taxon>
        <taxon>Chromadorea</taxon>
        <taxon>Rhabditida</taxon>
        <taxon>Rhabditina</taxon>
        <taxon>Rhabditomorpha</taxon>
        <taxon>Strongyloidea</taxon>
        <taxon>Heligmosomidae</taxon>
        <taxon>Nippostrongylus</taxon>
    </lineage>
</organism>
<feature type="binding site" evidence="7">
    <location>
        <position position="225"/>
    </location>
    <ligand>
        <name>Zn(2+)</name>
        <dbReference type="ChEBI" id="CHEBI:29105"/>
        <note>catalytic</note>
    </ligand>
</feature>
<accession>A0A0N4YAH3</accession>
<evidence type="ECO:0000256" key="5">
    <source>
        <dbReference type="ARBA" id="ARBA00023180"/>
    </source>
</evidence>
<evidence type="ECO:0000313" key="10">
    <source>
        <dbReference type="EMBL" id="VDL76979.1"/>
    </source>
</evidence>
<name>A0A0N4YAH3_NIPBR</name>
<dbReference type="PIRSF" id="PIRSF036365">
    <property type="entry name" value="Astacin_nematoda"/>
    <property type="match status" value="1"/>
</dbReference>
<dbReference type="InterPro" id="IPR024079">
    <property type="entry name" value="MetalloPept_cat_dom_sf"/>
</dbReference>
<dbReference type="AlphaFoldDB" id="A0A0N4YAH3"/>
<dbReference type="PRINTS" id="PR00480">
    <property type="entry name" value="ASTACIN"/>
</dbReference>
<keyword evidence="7 8" id="KW-0862">Zinc</keyword>
<evidence type="ECO:0000313" key="11">
    <source>
        <dbReference type="Proteomes" id="UP000271162"/>
    </source>
</evidence>
<keyword evidence="4" id="KW-1015">Disulfide bond</keyword>
<protein>
    <recommendedName>
        <fullName evidence="6">Zinc metalloproteinase</fullName>
    </recommendedName>
</protein>
<comment type="subcellular location">
    <subcellularLocation>
        <location evidence="1 6">Secreted</location>
    </subcellularLocation>
</comment>
<dbReference type="PANTHER" id="PTHR10127:SF831">
    <property type="entry name" value="ZINC METALLOPROTEINASE NAS-37"/>
    <property type="match status" value="1"/>
</dbReference>
<dbReference type="PANTHER" id="PTHR10127">
    <property type="entry name" value="DISCOIDIN, CUB, EGF, LAMININ , AND ZINC METALLOPROTEASE DOMAIN CONTAINING"/>
    <property type="match status" value="1"/>
</dbReference>
<comment type="cofactor">
    <cofactor evidence="7 8">
        <name>Zn(2+)</name>
        <dbReference type="ChEBI" id="CHEBI:29105"/>
    </cofactor>
    <text evidence="7 8">Binds 1 zinc ion per subunit.</text>
</comment>
<dbReference type="InterPro" id="IPR001506">
    <property type="entry name" value="Peptidase_M12A"/>
</dbReference>
<keyword evidence="7 8" id="KW-0645">Protease</keyword>
<feature type="domain" description="Peptidase M12A" evidence="9">
    <location>
        <begin position="133"/>
        <end position="322"/>
    </location>
</feature>
<dbReference type="Pfam" id="PF01400">
    <property type="entry name" value="Astacin"/>
    <property type="match status" value="1"/>
</dbReference>
<dbReference type="GO" id="GO:0005576">
    <property type="term" value="C:extracellular region"/>
    <property type="evidence" value="ECO:0007669"/>
    <property type="project" value="UniProtKB-SubCell"/>
</dbReference>
<dbReference type="GO" id="GO:0008270">
    <property type="term" value="F:zinc ion binding"/>
    <property type="evidence" value="ECO:0007669"/>
    <property type="project" value="UniProtKB-UniRule"/>
</dbReference>
<feature type="signal peptide" evidence="6 8">
    <location>
        <begin position="1"/>
        <end position="22"/>
    </location>
</feature>
<evidence type="ECO:0000256" key="8">
    <source>
        <dbReference type="RuleBase" id="RU361183"/>
    </source>
</evidence>
<gene>
    <name evidence="10" type="ORF">NBR_LOCUS13390</name>
</gene>
<dbReference type="GO" id="GO:0018996">
    <property type="term" value="P:molting cycle, collagen and cuticulin-based cuticle"/>
    <property type="evidence" value="ECO:0007669"/>
    <property type="project" value="InterPro"/>
</dbReference>
<dbReference type="EMBL" id="UYSL01021024">
    <property type="protein sequence ID" value="VDL76979.1"/>
    <property type="molecule type" value="Genomic_DNA"/>
</dbReference>
<dbReference type="OMA" id="MINDHYK"/>
<keyword evidence="3 6" id="KW-0732">Signal</keyword>